<keyword evidence="1" id="KW-0732">Signal</keyword>
<name>A0A840I6L9_9ACTN</name>
<feature type="chain" id="PRO_5032820968" evidence="1">
    <location>
        <begin position="27"/>
        <end position="387"/>
    </location>
</feature>
<dbReference type="RefSeq" id="WP_183337883.1">
    <property type="nucleotide sequence ID" value="NZ_JACHNU010000001.1"/>
</dbReference>
<dbReference type="AlphaFoldDB" id="A0A840I6L9"/>
<evidence type="ECO:0000256" key="1">
    <source>
        <dbReference type="SAM" id="SignalP"/>
    </source>
</evidence>
<sequence>MRQSKFASIALCAAALGLGACGSSGGDDGGGGEAASAGDYGTGLELGTRVLSSAKVGAAVAPWYRWNNASCGFEVAEDHPSEYRADVREVTGGDAKIGYMHYGNTDPFGIDNSRSIERVAKEAGMELDVYNLRYPSRTEPNNAANSAIVKRNRGLIQANLDVSLLPGFHDIVEGEGCMPSIQLYVAIEGRPAMGNHWPDVGTEIGEFVATSARERGWSPRETALVQCTDPDNGPSVNAMFETVKRAVADSDFGLAPGDVHDIVCKQSESQSGYKRVTDWLTAHPQYRHVAFTAIDSIRMQEMIRAIGESDLADADTLTAAGADDESSRRSVRAGTQDMSVAFFGERFGEYAIPMLQDLMAGNAVPSFLGTELVQLTRDTIDDYYPGG</sequence>
<dbReference type="SUPFAM" id="SSF53822">
    <property type="entry name" value="Periplasmic binding protein-like I"/>
    <property type="match status" value="1"/>
</dbReference>
<keyword evidence="3" id="KW-1185">Reference proteome</keyword>
<reference evidence="2 3" key="1">
    <citation type="submission" date="2020-08" db="EMBL/GenBank/DDBJ databases">
        <title>Genomic Encyclopedia of Archaeal and Bacterial Type Strains, Phase II (KMG-II): from individual species to whole genera.</title>
        <authorList>
            <person name="Goeker M."/>
        </authorList>
    </citation>
    <scope>NUCLEOTIDE SEQUENCE [LARGE SCALE GENOMIC DNA]</scope>
    <source>
        <strain evidence="2 3">DSM 23288</strain>
    </source>
</reference>
<feature type="signal peptide" evidence="1">
    <location>
        <begin position="1"/>
        <end position="26"/>
    </location>
</feature>
<comment type="caution">
    <text evidence="2">The sequence shown here is derived from an EMBL/GenBank/DDBJ whole genome shotgun (WGS) entry which is preliminary data.</text>
</comment>
<evidence type="ECO:0000313" key="2">
    <source>
        <dbReference type="EMBL" id="MBB4660497.1"/>
    </source>
</evidence>
<gene>
    <name evidence="2" type="ORF">BDZ31_000070</name>
</gene>
<proteinExistence type="predicted"/>
<accession>A0A840I6L9</accession>
<protein>
    <submittedName>
        <fullName evidence="2">Ribose transport system substrate-binding protein</fullName>
    </submittedName>
</protein>
<dbReference type="Gene3D" id="3.40.50.2300">
    <property type="match status" value="1"/>
</dbReference>
<dbReference type="Proteomes" id="UP000585272">
    <property type="component" value="Unassembled WGS sequence"/>
</dbReference>
<organism evidence="2 3">
    <name type="scientific">Conexibacter arvalis</name>
    <dbReference type="NCBI Taxonomy" id="912552"/>
    <lineage>
        <taxon>Bacteria</taxon>
        <taxon>Bacillati</taxon>
        <taxon>Actinomycetota</taxon>
        <taxon>Thermoleophilia</taxon>
        <taxon>Solirubrobacterales</taxon>
        <taxon>Conexibacteraceae</taxon>
        <taxon>Conexibacter</taxon>
    </lineage>
</organism>
<evidence type="ECO:0000313" key="3">
    <source>
        <dbReference type="Proteomes" id="UP000585272"/>
    </source>
</evidence>
<dbReference type="EMBL" id="JACHNU010000001">
    <property type="protein sequence ID" value="MBB4660497.1"/>
    <property type="molecule type" value="Genomic_DNA"/>
</dbReference>
<dbReference type="PROSITE" id="PS51257">
    <property type="entry name" value="PROKAR_LIPOPROTEIN"/>
    <property type="match status" value="1"/>
</dbReference>
<dbReference type="InterPro" id="IPR028082">
    <property type="entry name" value="Peripla_BP_I"/>
</dbReference>